<name>A0ABQ9NUR5_9PEZI</name>
<evidence type="ECO:0000256" key="11">
    <source>
        <dbReference type="PROSITE-ProRule" id="PRU01343"/>
    </source>
</evidence>
<evidence type="ECO:0000256" key="4">
    <source>
        <dbReference type="ARBA" id="ARBA00013541"/>
    </source>
</evidence>
<evidence type="ECO:0000256" key="1">
    <source>
        <dbReference type="ARBA" id="ARBA00001936"/>
    </source>
</evidence>
<evidence type="ECO:0000256" key="2">
    <source>
        <dbReference type="ARBA" id="ARBA00001946"/>
    </source>
</evidence>
<evidence type="ECO:0000313" key="15">
    <source>
        <dbReference type="EMBL" id="KAJ9665862.1"/>
    </source>
</evidence>
<feature type="compositionally biased region" description="Polar residues" evidence="12">
    <location>
        <begin position="427"/>
        <end position="439"/>
    </location>
</feature>
<reference evidence="15" key="1">
    <citation type="submission" date="2022-10" db="EMBL/GenBank/DDBJ databases">
        <title>Culturing micro-colonial fungi from biological soil crusts in the Mojave desert and describing Neophaeococcomyces mojavensis, and introducing the new genera and species Taxawa tesnikishii.</title>
        <authorList>
            <person name="Kurbessoian T."/>
            <person name="Stajich J.E."/>
        </authorList>
    </citation>
    <scope>NUCLEOTIDE SEQUENCE</scope>
    <source>
        <strain evidence="15">TK_1</strain>
    </source>
</reference>
<feature type="compositionally biased region" description="Polar residues" evidence="12">
    <location>
        <begin position="524"/>
        <end position="540"/>
    </location>
</feature>
<dbReference type="InterPro" id="IPR005135">
    <property type="entry name" value="Endo/exonuclease/phosphatase"/>
</dbReference>
<evidence type="ECO:0000256" key="5">
    <source>
        <dbReference type="ARBA" id="ARBA00022723"/>
    </source>
</evidence>
<feature type="domain" description="GRF-type" evidence="14">
    <location>
        <begin position="601"/>
        <end position="649"/>
    </location>
</feature>
<dbReference type="InterPro" id="IPR020847">
    <property type="entry name" value="AP_endonuclease_F1_BS"/>
</dbReference>
<dbReference type="CDD" id="cd09088">
    <property type="entry name" value="Ape2-like_AP-endo"/>
    <property type="match status" value="1"/>
</dbReference>
<feature type="compositionally biased region" description="Low complexity" evidence="12">
    <location>
        <begin position="404"/>
        <end position="414"/>
    </location>
</feature>
<dbReference type="PROSITE" id="PS51435">
    <property type="entry name" value="AP_NUCLEASE_F1_4"/>
    <property type="match status" value="1"/>
</dbReference>
<keyword evidence="15" id="KW-0255">Endonuclease</keyword>
<keyword evidence="13" id="KW-1133">Transmembrane helix</keyword>
<evidence type="ECO:0000313" key="16">
    <source>
        <dbReference type="Proteomes" id="UP001172684"/>
    </source>
</evidence>
<keyword evidence="5" id="KW-0479">Metal-binding</keyword>
<keyword evidence="13" id="KW-0812">Transmembrane</keyword>
<feature type="transmembrane region" description="Helical" evidence="13">
    <location>
        <begin position="645"/>
        <end position="666"/>
    </location>
</feature>
<proteinExistence type="inferred from homology"/>
<evidence type="ECO:0000256" key="9">
    <source>
        <dbReference type="ARBA" id="ARBA00022842"/>
    </source>
</evidence>
<evidence type="ECO:0000256" key="8">
    <source>
        <dbReference type="ARBA" id="ARBA00022833"/>
    </source>
</evidence>
<feature type="compositionally biased region" description="Low complexity" evidence="12">
    <location>
        <begin position="550"/>
        <end position="571"/>
    </location>
</feature>
<dbReference type="InterPro" id="IPR020848">
    <property type="entry name" value="AP_endonuclease_F1_CS"/>
</dbReference>
<evidence type="ECO:0000256" key="7">
    <source>
        <dbReference type="ARBA" id="ARBA00022801"/>
    </source>
</evidence>
<feature type="compositionally biased region" description="Polar residues" evidence="12">
    <location>
        <begin position="387"/>
        <end position="397"/>
    </location>
</feature>
<dbReference type="Pfam" id="PF03372">
    <property type="entry name" value="Exo_endo_phos"/>
    <property type="match status" value="1"/>
</dbReference>
<dbReference type="PANTHER" id="PTHR22748:SF4">
    <property type="entry name" value="DNA-(APURINIC OR APYRIMIDINIC SITE) ENDONUCLEASE 2"/>
    <property type="match status" value="1"/>
</dbReference>
<dbReference type="PANTHER" id="PTHR22748">
    <property type="entry name" value="AP ENDONUCLEASE"/>
    <property type="match status" value="1"/>
</dbReference>
<dbReference type="GO" id="GO:0140078">
    <property type="term" value="F:class I DNA-(apurinic or apyrimidinic site) endonuclease activity"/>
    <property type="evidence" value="ECO:0007669"/>
    <property type="project" value="UniProtKB-EC"/>
</dbReference>
<comment type="similarity">
    <text evidence="3">Belongs to the DNA repair enzymes AP/ExoA family.</text>
</comment>
<keyword evidence="13" id="KW-0472">Membrane</keyword>
<keyword evidence="6 11" id="KW-0863">Zinc-finger</keyword>
<dbReference type="InterPro" id="IPR010666">
    <property type="entry name" value="Znf_GRF"/>
</dbReference>
<dbReference type="PROSITE" id="PS00726">
    <property type="entry name" value="AP_NUCLEASE_F1_1"/>
    <property type="match status" value="1"/>
</dbReference>
<dbReference type="InterPro" id="IPR036691">
    <property type="entry name" value="Endo/exonu/phosph_ase_sf"/>
</dbReference>
<dbReference type="Gene3D" id="3.60.10.10">
    <property type="entry name" value="Endonuclease/exonuclease/phosphatase"/>
    <property type="match status" value="1"/>
</dbReference>
<dbReference type="Proteomes" id="UP001172684">
    <property type="component" value="Unassembled WGS sequence"/>
</dbReference>
<evidence type="ECO:0000256" key="10">
    <source>
        <dbReference type="ARBA" id="ARBA00023242"/>
    </source>
</evidence>
<dbReference type="EMBL" id="JAPDRL010000024">
    <property type="protein sequence ID" value="KAJ9665862.1"/>
    <property type="molecule type" value="Genomic_DNA"/>
</dbReference>
<keyword evidence="7" id="KW-0378">Hydrolase</keyword>
<evidence type="ECO:0000259" key="14">
    <source>
        <dbReference type="PROSITE" id="PS51999"/>
    </source>
</evidence>
<evidence type="ECO:0000256" key="3">
    <source>
        <dbReference type="ARBA" id="ARBA00007092"/>
    </source>
</evidence>
<gene>
    <name evidence="15" type="primary">APN2</name>
    <name evidence="15" type="ORF">H2201_003986</name>
</gene>
<dbReference type="PROSITE" id="PS51999">
    <property type="entry name" value="ZF_GRF"/>
    <property type="match status" value="1"/>
</dbReference>
<keyword evidence="9" id="KW-0460">Magnesium</keyword>
<evidence type="ECO:0000256" key="12">
    <source>
        <dbReference type="SAM" id="MobiDB-lite"/>
    </source>
</evidence>
<dbReference type="PROSITE" id="PS00728">
    <property type="entry name" value="AP_NUCLEASE_F1_3"/>
    <property type="match status" value="1"/>
</dbReference>
<keyword evidence="8" id="KW-0862">Zinc</keyword>
<evidence type="ECO:0000256" key="13">
    <source>
        <dbReference type="SAM" id="Phobius"/>
    </source>
</evidence>
<comment type="cofactor">
    <cofactor evidence="2">
        <name>Mg(2+)</name>
        <dbReference type="ChEBI" id="CHEBI:18420"/>
    </cofactor>
</comment>
<comment type="cofactor">
    <cofactor evidence="1">
        <name>Mn(2+)</name>
        <dbReference type="ChEBI" id="CHEBI:29035"/>
    </cofactor>
</comment>
<feature type="region of interest" description="Disordered" evidence="12">
    <location>
        <begin position="378"/>
        <end position="574"/>
    </location>
</feature>
<dbReference type="InterPro" id="IPR004808">
    <property type="entry name" value="AP_endonuc_1"/>
</dbReference>
<organism evidence="15 16">
    <name type="scientific">Coniosporium apollinis</name>
    <dbReference type="NCBI Taxonomy" id="61459"/>
    <lineage>
        <taxon>Eukaryota</taxon>
        <taxon>Fungi</taxon>
        <taxon>Dikarya</taxon>
        <taxon>Ascomycota</taxon>
        <taxon>Pezizomycotina</taxon>
        <taxon>Dothideomycetes</taxon>
        <taxon>Dothideomycetes incertae sedis</taxon>
        <taxon>Coniosporium</taxon>
    </lineage>
</organism>
<accession>A0ABQ9NUR5</accession>
<dbReference type="SUPFAM" id="SSF56219">
    <property type="entry name" value="DNase I-like"/>
    <property type="match status" value="1"/>
</dbReference>
<keyword evidence="15" id="KW-0456">Lyase</keyword>
<protein>
    <recommendedName>
        <fullName evidence="4">DNA-(apurinic or apyrimidinic site) endonuclease 2</fullName>
    </recommendedName>
</protein>
<comment type="caution">
    <text evidence="15">The sequence shown here is derived from an EMBL/GenBank/DDBJ whole genome shotgun (WGS) entry which is preliminary data.</text>
</comment>
<keyword evidence="16" id="KW-1185">Reference proteome</keyword>
<evidence type="ECO:0000256" key="6">
    <source>
        <dbReference type="ARBA" id="ARBA00022771"/>
    </source>
</evidence>
<keyword evidence="10" id="KW-0539">Nucleus</keyword>
<keyword evidence="15" id="KW-0540">Nuclease</keyword>
<sequence>MTLRITTWNVNGIRNPFGYQPWRDKRTFDGMFDILEADIVIMQELKIQRKDLRDDMVLVPGWDCYFSLPKHKKGYSGVGIYTRQSVCAPIHAEEGILGVLCPPDSSIPWRSYAPEQCIGGYPTDAQIASLGVDPAALDAEGRCVALEFPAFVLFGVYSPANSNGLRDDFRYAFLSALDMRIRNLDRMGKRVVLTGDLNVSRAEIDTANAEETMRKEGILHEDYISTPNRRIFNQLLEGGEVVGQRDEGREKPVLWDVCRGFHEGRKGMYTHWEQKINARPGNFGSRIDYILASIEMKSWFCESDIQEGLMGSDHCPVYAVIKERVDYEGKEVNIRDIMNPPGMFKDGERLVEHTMKILPAFSGRLLPEFDKRRSIRDMFAPKASPRPSRSTPNSLVSSAEDLGSSIQSSAPASSMLPTAEGGVPAANGTTPNGISPTVKTSRKRPADALPAKPAKRTKSTTISGAPAAFQGQKTLTGFFRPKSLPATPPPAADTPTADRGLDDTASGNALAGTAHPANEGAQPASPSQPLASAFSRQPSPTAAAAADSKTNTPPLSLRSPSSTNPQPQPQQDAVSNDVVIDPIVSKESWNKLFTKPSPPRCEGHGEPCLRMVTKKAGFNCGRAFWICARLVEHFLFCHGYGLQDWWGGGSSVLVGVVGWFSMSWAFSRMRFSSDMAHSAEVFW</sequence>